<dbReference type="OrthoDB" id="9781705at2"/>
<keyword evidence="4" id="KW-1185">Reference proteome</keyword>
<reference evidence="3 4" key="1">
    <citation type="submission" date="2018-06" db="EMBL/GenBank/DDBJ databases">
        <title>Streptacidiphilus pinicola sp. nov., isolated from pine grove soil.</title>
        <authorList>
            <person name="Roh S.G."/>
            <person name="Park S."/>
            <person name="Kim M.-K."/>
            <person name="Yun B.-R."/>
            <person name="Park J."/>
            <person name="Kim M.J."/>
            <person name="Kim Y.S."/>
            <person name="Kim S.B."/>
        </authorList>
    </citation>
    <scope>NUCLEOTIDE SEQUENCE [LARGE SCALE GENOMIC DNA]</scope>
    <source>
        <strain evidence="3 4">MMS16-CNU450</strain>
    </source>
</reference>
<dbReference type="GO" id="GO:0022857">
    <property type="term" value="F:transmembrane transporter activity"/>
    <property type="evidence" value="ECO:0007669"/>
    <property type="project" value="InterPro"/>
</dbReference>
<dbReference type="SUPFAM" id="SSF53850">
    <property type="entry name" value="Periplasmic binding protein-like II"/>
    <property type="match status" value="1"/>
</dbReference>
<dbReference type="RefSeq" id="WP_111504591.1">
    <property type="nucleotide sequence ID" value="NZ_QKYN01000100.1"/>
</dbReference>
<evidence type="ECO:0000313" key="4">
    <source>
        <dbReference type="Proteomes" id="UP000248889"/>
    </source>
</evidence>
<evidence type="ECO:0000259" key="2">
    <source>
        <dbReference type="Pfam" id="PF04069"/>
    </source>
</evidence>
<dbReference type="AlphaFoldDB" id="A0A2X0ID12"/>
<comment type="caution">
    <text evidence="3">The sequence shown here is derived from an EMBL/GenBank/DDBJ whole genome shotgun (WGS) entry which is preliminary data.</text>
</comment>
<evidence type="ECO:0000256" key="1">
    <source>
        <dbReference type="SAM" id="SignalP"/>
    </source>
</evidence>
<dbReference type="CDD" id="cd13606">
    <property type="entry name" value="PBP2_ProX_like"/>
    <property type="match status" value="1"/>
</dbReference>
<protein>
    <submittedName>
        <fullName evidence="3">Glycine/betaine ABC transporter substrate-binding protein</fullName>
    </submittedName>
</protein>
<dbReference type="Gene3D" id="3.40.190.120">
    <property type="entry name" value="Osmoprotection protein (prox), domain 2"/>
    <property type="match status" value="1"/>
</dbReference>
<dbReference type="Pfam" id="PF04069">
    <property type="entry name" value="OpuAC"/>
    <property type="match status" value="1"/>
</dbReference>
<gene>
    <name evidence="3" type="ORF">DN069_25320</name>
</gene>
<sequence>MTFSFTARSTRVRSAAVVVASAAAVCLSACGSSGSTAGNPLAPSANSNGGVITVGSNNFSESTILADIYGHALAAKGFQVKYHPNIGSREISYGLMKSGALTLMPEYNGALLDYLDPKAVGTSTADVDAKAAAKLAPTLQLLNPAAAEDKDTLTVNTKTAKALGLSASSTISSLAKVANTLVMGGSPEFQTREQGLVGLKSSYGLTFKGYKSLDAGGTLTETALQNDNVQIADIFTTDALIQKDGWVTLTDDKSLFGFQNVVPLADKSLPSGAADVLNQVSAKLTTAGLMQLDAQVGAQGADPGTVADSWLKANGIS</sequence>
<name>A0A2X0ID12_9ACTN</name>
<dbReference type="InterPro" id="IPR007210">
    <property type="entry name" value="ABC_Gly_betaine_transp_sub-bd"/>
</dbReference>
<dbReference type="Gene3D" id="3.40.190.10">
    <property type="entry name" value="Periplasmic binding protein-like II"/>
    <property type="match status" value="1"/>
</dbReference>
<keyword evidence="1" id="KW-0732">Signal</keyword>
<feature type="signal peptide" evidence="1">
    <location>
        <begin position="1"/>
        <end position="37"/>
    </location>
</feature>
<proteinExistence type="predicted"/>
<feature type="domain" description="ABC-type glycine betaine transport system substrate-binding" evidence="2">
    <location>
        <begin position="52"/>
        <end position="312"/>
    </location>
</feature>
<accession>A0A2X0ID12</accession>
<organism evidence="3 4">
    <name type="scientific">Streptacidiphilus pinicola</name>
    <dbReference type="NCBI Taxonomy" id="2219663"/>
    <lineage>
        <taxon>Bacteria</taxon>
        <taxon>Bacillati</taxon>
        <taxon>Actinomycetota</taxon>
        <taxon>Actinomycetes</taxon>
        <taxon>Kitasatosporales</taxon>
        <taxon>Streptomycetaceae</taxon>
        <taxon>Streptacidiphilus</taxon>
    </lineage>
</organism>
<dbReference type="EMBL" id="QKYN01000100">
    <property type="protein sequence ID" value="RAG82882.1"/>
    <property type="molecule type" value="Genomic_DNA"/>
</dbReference>
<feature type="chain" id="PRO_5038830274" evidence="1">
    <location>
        <begin position="38"/>
        <end position="317"/>
    </location>
</feature>
<dbReference type="Proteomes" id="UP000248889">
    <property type="component" value="Unassembled WGS sequence"/>
</dbReference>
<dbReference type="GO" id="GO:0043190">
    <property type="term" value="C:ATP-binding cassette (ABC) transporter complex"/>
    <property type="evidence" value="ECO:0007669"/>
    <property type="project" value="InterPro"/>
</dbReference>
<evidence type="ECO:0000313" key="3">
    <source>
        <dbReference type="EMBL" id="RAG82882.1"/>
    </source>
</evidence>